<protein>
    <submittedName>
        <fullName evidence="1">Uncharacterized protein</fullName>
    </submittedName>
</protein>
<evidence type="ECO:0000313" key="1">
    <source>
        <dbReference type="EMBL" id="ATE54997.1"/>
    </source>
</evidence>
<keyword evidence="2" id="KW-1185">Reference proteome</keyword>
<dbReference type="AlphaFoldDB" id="A0A290Z7J0"/>
<proteinExistence type="predicted"/>
<dbReference type="Proteomes" id="UP000218505">
    <property type="component" value="Chromosome"/>
</dbReference>
<reference evidence="1" key="1">
    <citation type="submission" date="2017-09" db="EMBL/GenBank/DDBJ databases">
        <title>Complete Genome Sequence of ansamitocin-producing Bacterium Actinosynnema pretiosum X47.</title>
        <authorList>
            <person name="Cao G."/>
            <person name="Zong G."/>
            <person name="Zhong C."/>
            <person name="Fu J."/>
        </authorList>
    </citation>
    <scope>NUCLEOTIDE SEQUENCE [LARGE SCALE GENOMIC DNA]</scope>
    <source>
        <strain evidence="1">X47</strain>
    </source>
</reference>
<dbReference type="KEGG" id="apre:CNX65_18310"/>
<organism evidence="1 2">
    <name type="scientific">Actinosynnema pretiosum</name>
    <dbReference type="NCBI Taxonomy" id="42197"/>
    <lineage>
        <taxon>Bacteria</taxon>
        <taxon>Bacillati</taxon>
        <taxon>Actinomycetota</taxon>
        <taxon>Actinomycetes</taxon>
        <taxon>Pseudonocardiales</taxon>
        <taxon>Pseudonocardiaceae</taxon>
        <taxon>Actinosynnema</taxon>
    </lineage>
</organism>
<dbReference type="EMBL" id="CP023445">
    <property type="protein sequence ID" value="ATE54997.1"/>
    <property type="molecule type" value="Genomic_DNA"/>
</dbReference>
<evidence type="ECO:0000313" key="2">
    <source>
        <dbReference type="Proteomes" id="UP000218505"/>
    </source>
</evidence>
<sequence length="300" mass="31241">MTARTGLILDRVARAGPTRVVQLGLGDPDLAVALATAHLEYLLVEPSTQRASDALARRPDLRRRCRTRMAGTLGRAALGGGPDAVVVDLAAPSLSTTPLTTLVPQLSAALRAGGTVLLANLRDPRVERLLRWAGDGAATSTADAAGWSPPALTRALLTLGVPAHVYPPLGTAAYDALLGRAAPTGSGPPLRWGRELGSTSHLARLLATGRVDRARVVGVPVAATAEALASWQAHLGRQGRRPGAGVRWSRVRAIAAEHGYEATPVASLTAAEHHFDVVLERVAPRDTAPVAPRQEISSAP</sequence>
<accession>A0A290Z7J0</accession>
<dbReference type="RefSeq" id="WP_096494678.1">
    <property type="nucleotide sequence ID" value="NZ_CP023445.1"/>
</dbReference>
<dbReference type="InterPro" id="IPR029063">
    <property type="entry name" value="SAM-dependent_MTases_sf"/>
</dbReference>
<dbReference type="Gene3D" id="3.40.50.150">
    <property type="entry name" value="Vaccinia Virus protein VP39"/>
    <property type="match status" value="1"/>
</dbReference>
<name>A0A290Z7J0_9PSEU</name>
<dbReference type="SUPFAM" id="SSF53335">
    <property type="entry name" value="S-adenosyl-L-methionine-dependent methyltransferases"/>
    <property type="match status" value="1"/>
</dbReference>
<gene>
    <name evidence="1" type="ORF">CNX65_18310</name>
</gene>